<evidence type="ECO:0000313" key="3">
    <source>
        <dbReference type="EMBL" id="QIP43483.1"/>
    </source>
</evidence>
<dbReference type="EMBL" id="CP050124">
    <property type="protein sequence ID" value="QIP43483.1"/>
    <property type="molecule type" value="Genomic_DNA"/>
</dbReference>
<feature type="region of interest" description="Disordered" evidence="1">
    <location>
        <begin position="167"/>
        <end position="189"/>
    </location>
</feature>
<reference evidence="3 4" key="1">
    <citation type="submission" date="2020-03" db="EMBL/GenBank/DDBJ databases">
        <title>Screen low temperature-resistant strains for efficient degradation of petroleum hydrocarbons under the low temperature.</title>
        <authorList>
            <person name="Wang Y."/>
            <person name="Chen J."/>
        </authorList>
    </citation>
    <scope>NUCLEOTIDE SEQUENCE [LARGE SCALE GENOMIC DNA]</scope>
    <source>
        <strain evidence="3 4">KB1</strain>
    </source>
</reference>
<organism evidence="3 4">
    <name type="scientific">Rhodococcus erythropolis</name>
    <name type="common">Arthrobacter picolinophilus</name>
    <dbReference type="NCBI Taxonomy" id="1833"/>
    <lineage>
        <taxon>Bacteria</taxon>
        <taxon>Bacillati</taxon>
        <taxon>Actinomycetota</taxon>
        <taxon>Actinomycetes</taxon>
        <taxon>Mycobacteriales</taxon>
        <taxon>Nocardiaceae</taxon>
        <taxon>Rhodococcus</taxon>
        <taxon>Rhodococcus erythropolis group</taxon>
    </lineage>
</organism>
<feature type="domain" description="Integrase catalytic" evidence="2">
    <location>
        <begin position="184"/>
        <end position="394"/>
    </location>
</feature>
<gene>
    <name evidence="3" type="ORF">G9444_6240</name>
</gene>
<feature type="region of interest" description="Disordered" evidence="1">
    <location>
        <begin position="525"/>
        <end position="578"/>
    </location>
</feature>
<dbReference type="InterPro" id="IPR012337">
    <property type="entry name" value="RNaseH-like_sf"/>
</dbReference>
<dbReference type="InterPro" id="IPR036397">
    <property type="entry name" value="RNaseH_sf"/>
</dbReference>
<evidence type="ECO:0000313" key="4">
    <source>
        <dbReference type="Proteomes" id="UP000502345"/>
    </source>
</evidence>
<name>A0A6G9D2H5_RHOER</name>
<dbReference type="Gene3D" id="3.30.420.10">
    <property type="entry name" value="Ribonuclease H-like superfamily/Ribonuclease H"/>
    <property type="match status" value="1"/>
</dbReference>
<sequence>MQKCTAQSVTQAGRSEAAMDADKFDVAETGVLTASAEQWEQARTRFAVLSELADRSSIGTAVVEDAAQQLGVSPRRVYVLLSRLRNGGGAVTDLLVSAPSGGRGRSRVPTEVEVVIAEHINRDFLARQKLSVAALHRRIALACRRAGLPIPARNTVNARIAAMHPGRVARSRGGPDAARSRQSAGDVPPPVTAVLQQVQIDHTVVDLMIVDEYDRAPIGRPYLTIAIDVFSRCVPGFVVTLDPPSAVSVGLCLGRVCSDKSVRIDALGLGADVRWPMGGKPHRLYVDNAAEFKSEALQRGCEQHGIDLGYRPPGRPHYGGIVERIIGTVMTQVHELPGTTFSNPTQRGSYDSEGTAALALQELERWLILAIAAYHADVHAGLSRSPAAQWASSIDADPALPTSTVVDETAFLVDFLPVMRRRLTRTGFVIDHIQYFSNALKPWIARREKLGQFVIRRDPRDLSRVWVLDPDSGGGYVEVPYRTMSHPAVTSWEHRAAVTRLREHGRASIDEHALFAMIEQMRQIATSAQRDTKRARRNRTRRAHLSSIATPPNTQSPPEHDPGTDDVSVPIFDDIEEW</sequence>
<dbReference type="GO" id="GO:0003676">
    <property type="term" value="F:nucleic acid binding"/>
    <property type="evidence" value="ECO:0007669"/>
    <property type="project" value="InterPro"/>
</dbReference>
<dbReference type="AlphaFoldDB" id="A0A6G9D2H5"/>
<accession>A0A6G9D2H5</accession>
<dbReference type="PROSITE" id="PS50994">
    <property type="entry name" value="INTEGRASE"/>
    <property type="match status" value="1"/>
</dbReference>
<dbReference type="Proteomes" id="UP000502345">
    <property type="component" value="Chromosome"/>
</dbReference>
<dbReference type="GO" id="GO:0015074">
    <property type="term" value="P:DNA integration"/>
    <property type="evidence" value="ECO:0007669"/>
    <property type="project" value="InterPro"/>
</dbReference>
<evidence type="ECO:0000256" key="1">
    <source>
        <dbReference type="SAM" id="MobiDB-lite"/>
    </source>
</evidence>
<feature type="compositionally biased region" description="Polar residues" evidence="1">
    <location>
        <begin position="547"/>
        <end position="557"/>
    </location>
</feature>
<feature type="compositionally biased region" description="Basic residues" evidence="1">
    <location>
        <begin position="533"/>
        <end position="544"/>
    </location>
</feature>
<evidence type="ECO:0000259" key="2">
    <source>
        <dbReference type="PROSITE" id="PS50994"/>
    </source>
</evidence>
<dbReference type="Pfam" id="PF09299">
    <property type="entry name" value="Mu-transpos_C"/>
    <property type="match status" value="1"/>
</dbReference>
<dbReference type="InterPro" id="IPR001584">
    <property type="entry name" value="Integrase_cat-core"/>
</dbReference>
<dbReference type="SUPFAM" id="SSF53098">
    <property type="entry name" value="Ribonuclease H-like"/>
    <property type="match status" value="1"/>
</dbReference>
<proteinExistence type="predicted"/>
<protein>
    <submittedName>
        <fullName evidence="3">Transposase</fullName>
    </submittedName>
</protein>
<dbReference type="InterPro" id="IPR015378">
    <property type="entry name" value="Transposase-like_Mu_C"/>
</dbReference>